<comment type="caution">
    <text evidence="2">The sequence shown here is derived from an EMBL/GenBank/DDBJ whole genome shotgun (WGS) entry which is preliminary data.</text>
</comment>
<feature type="compositionally biased region" description="Pro residues" evidence="1">
    <location>
        <begin position="136"/>
        <end position="148"/>
    </location>
</feature>
<organism evidence="2 3">
    <name type="scientific">Streptomyces lasiicapitis</name>
    <dbReference type="NCBI Taxonomy" id="1923961"/>
    <lineage>
        <taxon>Bacteria</taxon>
        <taxon>Bacillati</taxon>
        <taxon>Actinomycetota</taxon>
        <taxon>Actinomycetes</taxon>
        <taxon>Kitasatosporales</taxon>
        <taxon>Streptomycetaceae</taxon>
        <taxon>Streptomyces</taxon>
    </lineage>
</organism>
<proteinExistence type="predicted"/>
<accession>A0ABQ2MKB2</accession>
<name>A0ABQ2MKB2_9ACTN</name>
<evidence type="ECO:0000313" key="2">
    <source>
        <dbReference type="EMBL" id="GGO53407.1"/>
    </source>
</evidence>
<sequence>MLAAQDAGGSGRETAEDDVLGVDHVPLASDIAGLRAVRTHFVAFASSVDGFQTHESSEAIMQLGLTKAGTMPVCEPLVTAPGNLRKGPSRENDQANTHNELEEYPPCPVRVKTGPPPWRTGTVSRLNHTPYTGAAPSPPPAPLSPSGV</sequence>
<reference evidence="3" key="1">
    <citation type="journal article" date="2019" name="Int. J. Syst. Evol. Microbiol.">
        <title>The Global Catalogue of Microorganisms (GCM) 10K type strain sequencing project: providing services to taxonomists for standard genome sequencing and annotation.</title>
        <authorList>
            <consortium name="The Broad Institute Genomics Platform"/>
            <consortium name="The Broad Institute Genome Sequencing Center for Infectious Disease"/>
            <person name="Wu L."/>
            <person name="Ma J."/>
        </authorList>
    </citation>
    <scope>NUCLEOTIDE SEQUENCE [LARGE SCALE GENOMIC DNA]</scope>
    <source>
        <strain evidence="3">CGMCC 4.7349</strain>
    </source>
</reference>
<feature type="compositionally biased region" description="Polar residues" evidence="1">
    <location>
        <begin position="121"/>
        <end position="130"/>
    </location>
</feature>
<keyword evidence="3" id="KW-1185">Reference proteome</keyword>
<evidence type="ECO:0000313" key="3">
    <source>
        <dbReference type="Proteomes" id="UP000656881"/>
    </source>
</evidence>
<gene>
    <name evidence="2" type="ORF">GCM10012286_60780</name>
</gene>
<dbReference type="Proteomes" id="UP000656881">
    <property type="component" value="Unassembled WGS sequence"/>
</dbReference>
<feature type="region of interest" description="Disordered" evidence="1">
    <location>
        <begin position="79"/>
        <end position="148"/>
    </location>
</feature>
<dbReference type="EMBL" id="BMNG01000014">
    <property type="protein sequence ID" value="GGO53407.1"/>
    <property type="molecule type" value="Genomic_DNA"/>
</dbReference>
<protein>
    <submittedName>
        <fullName evidence="2">Uncharacterized protein</fullName>
    </submittedName>
</protein>
<evidence type="ECO:0000256" key="1">
    <source>
        <dbReference type="SAM" id="MobiDB-lite"/>
    </source>
</evidence>